<sequence>MKVREWYWRIRMARWEKKLYPDLQEYTPAKNKVKNILVYHISGLSFAGTEKCLQLIADSLAEEYRVIFMYGDKTFADERKQAMHPNIVFIPFSYDTNEIAVPHRMTGMNPHIKEVLQEHDIDLIVTASPGYSHYPWNIITNIPIILVNIFGAPTLQKNVCKFIGISDTVRLHAQQWTGELPERDITMYAPLAKEPPENIRQLGADLRAKFNIPESDFVFGRIGRNDDAIFDPIGIRAWQKIAPDYPNTHYLIMSPPPVLVDIVKNESVPRVHFIPPSASEDDVWAFHGAINAMAHFRRDGETSGVAIAESLMVGNPIITHRSHIWNAHLEYLNESCALIADTDDVVKYSEHMKTFIGLHKQHPDRWSEMQMSSKRIGAENFSPLVYSDNIRNIVANI</sequence>
<protein>
    <recommendedName>
        <fullName evidence="3">Glycosyl transferase family 1 domain-containing protein</fullName>
    </recommendedName>
</protein>
<name>A0A2H0UHU1_9BACT</name>
<dbReference type="Proteomes" id="UP000229612">
    <property type="component" value="Unassembled WGS sequence"/>
</dbReference>
<evidence type="ECO:0000313" key="2">
    <source>
        <dbReference type="Proteomes" id="UP000229612"/>
    </source>
</evidence>
<reference evidence="2" key="1">
    <citation type="submission" date="2017-09" db="EMBL/GenBank/DDBJ databases">
        <title>Depth-based differentiation of microbial function through sediment-hosted aquifers and enrichment of novel symbionts in the deep terrestrial subsurface.</title>
        <authorList>
            <person name="Probst A.J."/>
            <person name="Ladd B."/>
            <person name="Jarett J.K."/>
            <person name="Geller-Mcgrath D.E."/>
            <person name="Sieber C.M.K."/>
            <person name="Emerson J.B."/>
            <person name="Anantharaman K."/>
            <person name="Thomas B.C."/>
            <person name="Malmstrom R."/>
            <person name="Stieglmeier M."/>
            <person name="Klingl A."/>
            <person name="Woyke T."/>
            <person name="Ryan C.M."/>
            <person name="Banfield J.F."/>
        </authorList>
    </citation>
    <scope>NUCLEOTIDE SEQUENCE [LARGE SCALE GENOMIC DNA]</scope>
</reference>
<dbReference type="EMBL" id="PFBG01000017">
    <property type="protein sequence ID" value="PIR85940.1"/>
    <property type="molecule type" value="Genomic_DNA"/>
</dbReference>
<evidence type="ECO:0008006" key="3">
    <source>
        <dbReference type="Google" id="ProtNLM"/>
    </source>
</evidence>
<gene>
    <name evidence="1" type="ORF">COU14_01510</name>
</gene>
<dbReference type="Gene3D" id="3.40.50.2000">
    <property type="entry name" value="Glycogen Phosphorylase B"/>
    <property type="match status" value="1"/>
</dbReference>
<proteinExistence type="predicted"/>
<dbReference type="SUPFAM" id="SSF53756">
    <property type="entry name" value="UDP-Glycosyltransferase/glycogen phosphorylase"/>
    <property type="match status" value="1"/>
</dbReference>
<comment type="caution">
    <text evidence="1">The sequence shown here is derived from an EMBL/GenBank/DDBJ whole genome shotgun (WGS) entry which is preliminary data.</text>
</comment>
<evidence type="ECO:0000313" key="1">
    <source>
        <dbReference type="EMBL" id="PIR85940.1"/>
    </source>
</evidence>
<organism evidence="1 2">
    <name type="scientific">Candidatus Kaiserbacteria bacterium CG10_big_fil_rev_8_21_14_0_10_44_10</name>
    <dbReference type="NCBI Taxonomy" id="1974606"/>
    <lineage>
        <taxon>Bacteria</taxon>
        <taxon>Candidatus Kaiseribacteriota</taxon>
    </lineage>
</organism>
<dbReference type="AlphaFoldDB" id="A0A2H0UHU1"/>
<accession>A0A2H0UHU1</accession>